<reference evidence="1 2" key="1">
    <citation type="submission" date="2017-10" db="EMBL/GenBank/DDBJ databases">
        <title>The draft genome sequence of Lewinella nigricans NBRC 102662.</title>
        <authorList>
            <person name="Wang K."/>
        </authorList>
    </citation>
    <scope>NUCLEOTIDE SEQUENCE [LARGE SCALE GENOMIC DNA]</scope>
    <source>
        <strain evidence="1 2">NBRC 102662</strain>
    </source>
</reference>
<evidence type="ECO:0000313" key="1">
    <source>
        <dbReference type="EMBL" id="PHN04835.1"/>
    </source>
</evidence>
<gene>
    <name evidence="1" type="ORF">CRP01_20205</name>
</gene>
<dbReference type="SUPFAM" id="SSF53448">
    <property type="entry name" value="Nucleotide-diphospho-sugar transferases"/>
    <property type="match status" value="1"/>
</dbReference>
<keyword evidence="1" id="KW-0808">Transferase</keyword>
<dbReference type="RefSeq" id="WP_099151895.1">
    <property type="nucleotide sequence ID" value="NZ_PDUD01000024.1"/>
</dbReference>
<dbReference type="OrthoDB" id="5391853at2"/>
<dbReference type="EMBL" id="PDUD01000024">
    <property type="protein sequence ID" value="PHN04835.1"/>
    <property type="molecule type" value="Genomic_DNA"/>
</dbReference>
<name>A0A2D0N8N0_FLAN2</name>
<proteinExistence type="predicted"/>
<accession>A0A2D0N8N0</accession>
<dbReference type="Proteomes" id="UP000223913">
    <property type="component" value="Unassembled WGS sequence"/>
</dbReference>
<sequence>MTSYLQKRTLYPPLIKTQPPDDLGMVLVIPAYDEPELIDSLEGLRHCQAPAQTVEVIVIINHSEKEKPEVKQRNYRCFEQAMSWSRTLRSDWLHFHILYCPELPEKHAGVGMARKIGMDEACRRLEAAGNPDGLIVCFDADSRCDSNFLRQIERYFQRYSRTQAASIYFEHPLKGEDFNAATYRAITLYELHLRYFINAQAWAGLPYAYQTIGSSMAVRCRSYQKQGGMNRRKAGEDFYFLHKFTMLEEFGVINSTRVIPSPRPSHRVPFGTGRAIGQLLANQLEADTYAPAGFVMLRQLVRQVPQLFQADFSINIAPPLATFLQSVNFEERLSEMRTHTSSPNAFYKRFFRWFDAFMLMKYVHFIRDHHRANVPVKEAASWLTEVSGFSTGTDPTVKDLLQLWRSIDRSED</sequence>
<dbReference type="AlphaFoldDB" id="A0A2D0N8N0"/>
<comment type="caution">
    <text evidence="1">The sequence shown here is derived from an EMBL/GenBank/DDBJ whole genome shotgun (WGS) entry which is preliminary data.</text>
</comment>
<protein>
    <submittedName>
        <fullName evidence="1">Family 2 glycosyl transferase</fullName>
    </submittedName>
</protein>
<keyword evidence="2" id="KW-1185">Reference proteome</keyword>
<dbReference type="Gene3D" id="3.90.550.10">
    <property type="entry name" value="Spore Coat Polysaccharide Biosynthesis Protein SpsA, Chain A"/>
    <property type="match status" value="1"/>
</dbReference>
<dbReference type="GO" id="GO:0016740">
    <property type="term" value="F:transferase activity"/>
    <property type="evidence" value="ECO:0007669"/>
    <property type="project" value="UniProtKB-KW"/>
</dbReference>
<dbReference type="InterPro" id="IPR029044">
    <property type="entry name" value="Nucleotide-diphossugar_trans"/>
</dbReference>
<evidence type="ECO:0000313" key="2">
    <source>
        <dbReference type="Proteomes" id="UP000223913"/>
    </source>
</evidence>
<organism evidence="1 2">
    <name type="scientific">Flavilitoribacter nigricans (strain ATCC 23147 / DSM 23189 / NBRC 102662 / NCIMB 1420 / SS-2)</name>
    <name type="common">Lewinella nigricans</name>
    <dbReference type="NCBI Taxonomy" id="1122177"/>
    <lineage>
        <taxon>Bacteria</taxon>
        <taxon>Pseudomonadati</taxon>
        <taxon>Bacteroidota</taxon>
        <taxon>Saprospiria</taxon>
        <taxon>Saprospirales</taxon>
        <taxon>Lewinellaceae</taxon>
        <taxon>Flavilitoribacter</taxon>
    </lineage>
</organism>